<gene>
    <name evidence="1" type="ORF">MNBD_NITROSPIRAE01-1888</name>
</gene>
<organism evidence="1">
    <name type="scientific">hydrothermal vent metagenome</name>
    <dbReference type="NCBI Taxonomy" id="652676"/>
    <lineage>
        <taxon>unclassified sequences</taxon>
        <taxon>metagenomes</taxon>
        <taxon>ecological metagenomes</taxon>
    </lineage>
</organism>
<dbReference type="EMBL" id="UOGF01000106">
    <property type="protein sequence ID" value="VAX33334.1"/>
    <property type="molecule type" value="Genomic_DNA"/>
</dbReference>
<dbReference type="AlphaFoldDB" id="A0A3B1DBB4"/>
<feature type="non-terminal residue" evidence="1">
    <location>
        <position position="1"/>
    </location>
</feature>
<sequence length="377" mass="40263">SGEGIFDDFSEKVEVTFIDFKTETVIETTEVINTTLTPNTSQMTTNTNSVFSGVMRQSNRSNIVGAGVRLSVLSYRNLNATSVIVTSKTGETITGESKTLSYQGGFTLHSSSRDCVIQGDFSIETLAPLQYIDGASCPSSGQLSLNTVSGPVDLLVNADKSLSITAAGGQTVFSDCEDFFALCAFENFQNGFLSKAGLPGTPARGNSQFITLTWMDTPSALQASDMDLHVGYYLDPSPQSGASANALVSWHSGGGDDCGAARTPSLFNGVQAILDIDDCSGRGPEHVTIRGLPAGYYVVAVNSFDLKSVGSTTVSVTIEIGKKVFTFPERLFLLSDKDNTNANAWYRVTDLECFSEGECRFLAPNLALKVHDNPSLF</sequence>
<evidence type="ECO:0000313" key="1">
    <source>
        <dbReference type="EMBL" id="VAX33334.1"/>
    </source>
</evidence>
<name>A0A3B1DBB4_9ZZZZ</name>
<protein>
    <submittedName>
        <fullName evidence="1">Uncharacterized protein</fullName>
    </submittedName>
</protein>
<proteinExistence type="predicted"/>
<accession>A0A3B1DBB4</accession>
<reference evidence="1" key="1">
    <citation type="submission" date="2018-06" db="EMBL/GenBank/DDBJ databases">
        <authorList>
            <person name="Zhirakovskaya E."/>
        </authorList>
    </citation>
    <scope>NUCLEOTIDE SEQUENCE</scope>
</reference>